<feature type="compositionally biased region" description="Gly residues" evidence="1">
    <location>
        <begin position="46"/>
        <end position="61"/>
    </location>
</feature>
<protein>
    <submittedName>
        <fullName evidence="2">Uncharacterized protein</fullName>
    </submittedName>
</protein>
<feature type="region of interest" description="Disordered" evidence="1">
    <location>
        <begin position="38"/>
        <end position="78"/>
    </location>
</feature>
<organism evidence="2">
    <name type="scientific">Arundo donax</name>
    <name type="common">Giant reed</name>
    <name type="synonym">Donax arundinaceus</name>
    <dbReference type="NCBI Taxonomy" id="35708"/>
    <lineage>
        <taxon>Eukaryota</taxon>
        <taxon>Viridiplantae</taxon>
        <taxon>Streptophyta</taxon>
        <taxon>Embryophyta</taxon>
        <taxon>Tracheophyta</taxon>
        <taxon>Spermatophyta</taxon>
        <taxon>Magnoliopsida</taxon>
        <taxon>Liliopsida</taxon>
        <taxon>Poales</taxon>
        <taxon>Poaceae</taxon>
        <taxon>PACMAD clade</taxon>
        <taxon>Arundinoideae</taxon>
        <taxon>Arundineae</taxon>
        <taxon>Arundo</taxon>
    </lineage>
</organism>
<reference evidence="2" key="2">
    <citation type="journal article" date="2015" name="Data Brief">
        <title>Shoot transcriptome of the giant reed, Arundo donax.</title>
        <authorList>
            <person name="Barrero R.A."/>
            <person name="Guerrero F.D."/>
            <person name="Moolhuijzen P."/>
            <person name="Goolsby J.A."/>
            <person name="Tidwell J."/>
            <person name="Bellgard S.E."/>
            <person name="Bellgard M.I."/>
        </authorList>
    </citation>
    <scope>NUCLEOTIDE SEQUENCE</scope>
    <source>
        <tissue evidence="2">Shoot tissue taken approximately 20 cm above the soil surface</tissue>
    </source>
</reference>
<sequence length="78" mass="7987">MALGNGCSSEFLDCLVPFIDAPDGDLLLVPFHPRQPPLEQRDAGALGDGGVIGGRGGGVAGEGRAAQRPQRRHAPAEA</sequence>
<proteinExistence type="predicted"/>
<feature type="compositionally biased region" description="Basic residues" evidence="1">
    <location>
        <begin position="69"/>
        <end position="78"/>
    </location>
</feature>
<dbReference type="EMBL" id="GBRH01196884">
    <property type="protein sequence ID" value="JAE01012.1"/>
    <property type="molecule type" value="Transcribed_RNA"/>
</dbReference>
<accession>A0A0A9ELN0</accession>
<reference evidence="2" key="1">
    <citation type="submission" date="2014-09" db="EMBL/GenBank/DDBJ databases">
        <authorList>
            <person name="Magalhaes I.L.F."/>
            <person name="Oliveira U."/>
            <person name="Santos F.R."/>
            <person name="Vidigal T.H.D.A."/>
            <person name="Brescovit A.D."/>
            <person name="Santos A.J."/>
        </authorList>
    </citation>
    <scope>NUCLEOTIDE SEQUENCE</scope>
    <source>
        <tissue evidence="2">Shoot tissue taken approximately 20 cm above the soil surface</tissue>
    </source>
</reference>
<name>A0A0A9ELN0_ARUDO</name>
<evidence type="ECO:0000256" key="1">
    <source>
        <dbReference type="SAM" id="MobiDB-lite"/>
    </source>
</evidence>
<dbReference type="AlphaFoldDB" id="A0A0A9ELN0"/>
<evidence type="ECO:0000313" key="2">
    <source>
        <dbReference type="EMBL" id="JAE01012.1"/>
    </source>
</evidence>